<evidence type="ECO:0000256" key="1">
    <source>
        <dbReference type="SAM" id="MobiDB-lite"/>
    </source>
</evidence>
<feature type="region of interest" description="Disordered" evidence="1">
    <location>
        <begin position="57"/>
        <end position="96"/>
    </location>
</feature>
<accession>A0AA97NZL2</accession>
<dbReference type="EMBL" id="JH793827">
    <property type="protein sequence ID" value="ELQ39213.1"/>
    <property type="molecule type" value="Genomic_DNA"/>
</dbReference>
<proteinExistence type="predicted"/>
<reference evidence="2" key="1">
    <citation type="journal article" date="2012" name="PLoS Genet.">
        <title>Comparative analysis of the genomes of two field isolates of the rice blast fungus Magnaporthe oryzae.</title>
        <authorList>
            <person name="Xue M."/>
            <person name="Yang J."/>
            <person name="Li Z."/>
            <person name="Hu S."/>
            <person name="Yao N."/>
            <person name="Dean R.A."/>
            <person name="Zhao W."/>
            <person name="Shen M."/>
            <person name="Zhang H."/>
            <person name="Li C."/>
            <person name="Liu L."/>
            <person name="Cao L."/>
            <person name="Xu X."/>
            <person name="Xing Y."/>
            <person name="Hsiang T."/>
            <person name="Zhang Z."/>
            <person name="Xu J.R."/>
            <person name="Peng Y.L."/>
        </authorList>
    </citation>
    <scope>NUCLEOTIDE SEQUENCE</scope>
    <source>
        <strain evidence="2">Y34</strain>
    </source>
</reference>
<protein>
    <submittedName>
        <fullName evidence="2">Uncharacterized protein</fullName>
    </submittedName>
</protein>
<dbReference type="AlphaFoldDB" id="A0AA97NZL2"/>
<dbReference type="Proteomes" id="UP000011086">
    <property type="component" value="Unassembled WGS sequence"/>
</dbReference>
<feature type="compositionally biased region" description="Basic and acidic residues" evidence="1">
    <location>
        <begin position="59"/>
        <end position="70"/>
    </location>
</feature>
<evidence type="ECO:0000313" key="2">
    <source>
        <dbReference type="EMBL" id="ELQ39213.1"/>
    </source>
</evidence>
<organism evidence="2">
    <name type="scientific">Pyricularia oryzae (strain Y34)</name>
    <name type="common">Rice blast fungus</name>
    <name type="synonym">Magnaporthe oryzae</name>
    <dbReference type="NCBI Taxonomy" id="1143189"/>
    <lineage>
        <taxon>Eukaryota</taxon>
        <taxon>Fungi</taxon>
        <taxon>Dikarya</taxon>
        <taxon>Ascomycota</taxon>
        <taxon>Pezizomycotina</taxon>
        <taxon>Sordariomycetes</taxon>
        <taxon>Sordariomycetidae</taxon>
        <taxon>Magnaporthales</taxon>
        <taxon>Pyriculariaceae</taxon>
        <taxon>Pyricularia</taxon>
    </lineage>
</organism>
<feature type="compositionally biased region" description="Low complexity" evidence="1">
    <location>
        <begin position="76"/>
        <end position="86"/>
    </location>
</feature>
<gene>
    <name evidence="2" type="ORF">OOU_Y34scaffold00511g3</name>
</gene>
<sequence length="114" mass="12421">MPGDCRLLSLSPRLFLVIVVGRLRGRLQGDGAEGRKKRKKGRQIDAVRGAIVSKLGNMEQRRVGGERPDRQGSGGQIQQQLGSAQSRGRRQPSLARAQRVGTLVEWGGKSPILL</sequence>
<name>A0AA97NZL2_PYRO3</name>